<evidence type="ECO:0000313" key="7">
    <source>
        <dbReference type="EMBL" id="QWQ38037.1"/>
    </source>
</evidence>
<dbReference type="InterPro" id="IPR013766">
    <property type="entry name" value="Thioredoxin_domain"/>
</dbReference>
<evidence type="ECO:0000256" key="3">
    <source>
        <dbReference type="ARBA" id="ARBA00023002"/>
    </source>
</evidence>
<dbReference type="SUPFAM" id="SSF52833">
    <property type="entry name" value="Thioredoxin-like"/>
    <property type="match status" value="1"/>
</dbReference>
<evidence type="ECO:0000313" key="8">
    <source>
        <dbReference type="Proteomes" id="UP000680588"/>
    </source>
</evidence>
<evidence type="ECO:0000256" key="2">
    <source>
        <dbReference type="ARBA" id="ARBA00022862"/>
    </source>
</evidence>
<keyword evidence="3" id="KW-0560">Oxidoreductase</keyword>
<dbReference type="Pfam" id="PF00578">
    <property type="entry name" value="AhpC-TSA"/>
    <property type="match status" value="1"/>
</dbReference>
<dbReference type="EMBL" id="CP076456">
    <property type="protein sequence ID" value="QWQ38037.1"/>
    <property type="molecule type" value="Genomic_DNA"/>
</dbReference>
<keyword evidence="4" id="KW-0676">Redox-active center</keyword>
<proteinExistence type="predicted"/>
<organism evidence="7 8">
    <name type="scientific">Arthrobacter sunyaminii</name>
    <dbReference type="NCBI Taxonomy" id="2816859"/>
    <lineage>
        <taxon>Bacteria</taxon>
        <taxon>Bacillati</taxon>
        <taxon>Actinomycetota</taxon>
        <taxon>Actinomycetes</taxon>
        <taxon>Micrococcales</taxon>
        <taxon>Micrococcaceae</taxon>
        <taxon>Arthrobacter</taxon>
    </lineage>
</organism>
<dbReference type="PIRSF" id="PIRSF000239">
    <property type="entry name" value="AHPC"/>
    <property type="match status" value="1"/>
</dbReference>
<dbReference type="Proteomes" id="UP000680588">
    <property type="component" value="Chromosome"/>
</dbReference>
<dbReference type="InterPro" id="IPR050455">
    <property type="entry name" value="Tpx_Peroxidase_subfamily"/>
</dbReference>
<feature type="domain" description="Thioredoxin" evidence="6">
    <location>
        <begin position="7"/>
        <end position="157"/>
    </location>
</feature>
<sequence>MTPSPAADGRYPAPDFELPNQFGEPVRLSALQGQPVLVVFFPFAFSGVCSGELDELETVREEFGRDGVRMLAVSCDSKYALRAYSQARGYSFDLLADFWPHGRVASAYEAFDADLGRPLRASFLIDEQGLVRSVVRSGAGTPRPLQAYRDAVRELTSP</sequence>
<accession>A0A975S8Z3</accession>
<keyword evidence="1" id="KW-0575">Peroxidase</keyword>
<evidence type="ECO:0000256" key="1">
    <source>
        <dbReference type="ARBA" id="ARBA00022559"/>
    </source>
</evidence>
<dbReference type="Gene3D" id="3.40.30.10">
    <property type="entry name" value="Glutaredoxin"/>
    <property type="match status" value="1"/>
</dbReference>
<feature type="active site" description="Cysteine sulfenic acid (-SOH) intermediate; for peroxidase activity" evidence="5">
    <location>
        <position position="49"/>
    </location>
</feature>
<dbReference type="PANTHER" id="PTHR43110">
    <property type="entry name" value="THIOL PEROXIDASE"/>
    <property type="match status" value="1"/>
</dbReference>
<dbReference type="KEGG" id="asun:KG104_11805"/>
<dbReference type="PROSITE" id="PS51352">
    <property type="entry name" value="THIOREDOXIN_2"/>
    <property type="match status" value="1"/>
</dbReference>
<evidence type="ECO:0000259" key="6">
    <source>
        <dbReference type="PROSITE" id="PS51352"/>
    </source>
</evidence>
<reference evidence="7" key="1">
    <citation type="submission" date="2021-06" db="EMBL/GenBank/DDBJ databases">
        <title>Novel species in genus Arthrobacter.</title>
        <authorList>
            <person name="Zhang G."/>
        </authorList>
    </citation>
    <scope>NUCLEOTIDE SEQUENCE</scope>
    <source>
        <strain evidence="7">Zg-ZUI122</strain>
    </source>
</reference>
<keyword evidence="8" id="KW-1185">Reference proteome</keyword>
<gene>
    <name evidence="7" type="ORF">KG104_11805</name>
</gene>
<dbReference type="InterPro" id="IPR000866">
    <property type="entry name" value="AhpC/TSA"/>
</dbReference>
<dbReference type="PANTHER" id="PTHR43110:SF1">
    <property type="entry name" value="THIOL PEROXIDASE"/>
    <property type="match status" value="1"/>
</dbReference>
<keyword evidence="2" id="KW-0049">Antioxidant</keyword>
<protein>
    <submittedName>
        <fullName evidence="7">Redoxin domain-containing protein</fullName>
    </submittedName>
</protein>
<evidence type="ECO:0000256" key="5">
    <source>
        <dbReference type="PIRSR" id="PIRSR000239-1"/>
    </source>
</evidence>
<dbReference type="AlphaFoldDB" id="A0A975S8Z3"/>
<dbReference type="InterPro" id="IPR036249">
    <property type="entry name" value="Thioredoxin-like_sf"/>
</dbReference>
<evidence type="ECO:0000256" key="4">
    <source>
        <dbReference type="ARBA" id="ARBA00023284"/>
    </source>
</evidence>
<dbReference type="GO" id="GO:0004601">
    <property type="term" value="F:peroxidase activity"/>
    <property type="evidence" value="ECO:0007669"/>
    <property type="project" value="UniProtKB-KW"/>
</dbReference>
<dbReference type="InterPro" id="IPR024706">
    <property type="entry name" value="Peroxiredoxin_AhpC-typ"/>
</dbReference>
<name>A0A975S8Z3_9MICC</name>